<dbReference type="EMBL" id="CP002546">
    <property type="protein sequence ID" value="ADY57890.1"/>
    <property type="molecule type" value="Genomic_DNA"/>
</dbReference>
<keyword evidence="2" id="KW-1185">Reference proteome</keyword>
<proteinExistence type="predicted"/>
<dbReference type="AlphaFoldDB" id="F0SPI6"/>
<dbReference type="KEGG" id="pbs:Plabr_0261"/>
<accession>F0SPI6</accession>
<sequence length="143" mass="16449">MSHLLSPQELRIHVGIKHNWKKATTVINLLTCVTEFFAGKEDTARDLTYQKHSPILIYQHRRVSTKLSNWEEQVPSLFAQIMNLGVVVVFAVMGINRYQSITLHAIYSPFHTNTQAKQLSNDFPDIRQSCENYCLTRVGNRSC</sequence>
<gene>
    <name evidence="1" type="ordered locus">Plabr_0261</name>
</gene>
<evidence type="ECO:0000313" key="2">
    <source>
        <dbReference type="Proteomes" id="UP000006860"/>
    </source>
</evidence>
<reference evidence="2" key="1">
    <citation type="submission" date="2011-02" db="EMBL/GenBank/DDBJ databases">
        <title>The complete genome of Planctomyces brasiliensis DSM 5305.</title>
        <authorList>
            <person name="Lucas S."/>
            <person name="Copeland A."/>
            <person name="Lapidus A."/>
            <person name="Bruce D."/>
            <person name="Goodwin L."/>
            <person name="Pitluck S."/>
            <person name="Kyrpides N."/>
            <person name="Mavromatis K."/>
            <person name="Pagani I."/>
            <person name="Ivanova N."/>
            <person name="Ovchinnikova G."/>
            <person name="Lu M."/>
            <person name="Detter J.C."/>
            <person name="Han C."/>
            <person name="Land M."/>
            <person name="Hauser L."/>
            <person name="Markowitz V."/>
            <person name="Cheng J.-F."/>
            <person name="Hugenholtz P."/>
            <person name="Woyke T."/>
            <person name="Wu D."/>
            <person name="Tindall B."/>
            <person name="Pomrenke H.G."/>
            <person name="Brambilla E."/>
            <person name="Klenk H.-P."/>
            <person name="Eisen J.A."/>
        </authorList>
    </citation>
    <scope>NUCLEOTIDE SEQUENCE [LARGE SCALE GENOMIC DNA]</scope>
    <source>
        <strain evidence="2">ATCC 49424 / DSM 5305 / JCM 21570 / NBRC 103401 / IFAM 1448</strain>
    </source>
</reference>
<dbReference type="HOGENOM" id="CLU_1804760_0_0_0"/>
<protein>
    <submittedName>
        <fullName evidence="1">Uncharacterized protein</fullName>
    </submittedName>
</protein>
<evidence type="ECO:0000313" key="1">
    <source>
        <dbReference type="EMBL" id="ADY57890.1"/>
    </source>
</evidence>
<organism evidence="1 2">
    <name type="scientific">Rubinisphaera brasiliensis (strain ATCC 49424 / DSM 5305 / JCM 21570 / IAM 15109 / NBRC 103401 / IFAM 1448)</name>
    <name type="common">Planctomyces brasiliensis</name>
    <dbReference type="NCBI Taxonomy" id="756272"/>
    <lineage>
        <taxon>Bacteria</taxon>
        <taxon>Pseudomonadati</taxon>
        <taxon>Planctomycetota</taxon>
        <taxon>Planctomycetia</taxon>
        <taxon>Planctomycetales</taxon>
        <taxon>Planctomycetaceae</taxon>
        <taxon>Rubinisphaera</taxon>
    </lineage>
</organism>
<dbReference type="STRING" id="756272.Plabr_0261"/>
<name>F0SPI6_RUBBR</name>
<dbReference type="Proteomes" id="UP000006860">
    <property type="component" value="Chromosome"/>
</dbReference>